<evidence type="ECO:0000256" key="8">
    <source>
        <dbReference type="ARBA" id="ARBA00023157"/>
    </source>
</evidence>
<keyword evidence="6 15" id="KW-0720">Serine protease</keyword>
<evidence type="ECO:0000256" key="1">
    <source>
        <dbReference type="ARBA" id="ARBA00004239"/>
    </source>
</evidence>
<dbReference type="InterPro" id="IPR001254">
    <property type="entry name" value="Trypsin_dom"/>
</dbReference>
<evidence type="ECO:0000256" key="9">
    <source>
        <dbReference type="ARBA" id="ARBA00023240"/>
    </source>
</evidence>
<evidence type="ECO:0000256" key="14">
    <source>
        <dbReference type="ARBA" id="ARBA00084094"/>
    </source>
</evidence>
<dbReference type="EC" id="3.4.21.4" evidence="12"/>
<dbReference type="SUPFAM" id="SSF50494">
    <property type="entry name" value="Trypsin-like serine proteases"/>
    <property type="match status" value="2"/>
</dbReference>
<evidence type="ECO:0000256" key="4">
    <source>
        <dbReference type="ARBA" id="ARBA00022757"/>
    </source>
</evidence>
<dbReference type="FunFam" id="2.40.10.10:FF:000002">
    <property type="entry name" value="Transmembrane protease serine"/>
    <property type="match status" value="1"/>
</dbReference>
<evidence type="ECO:0000256" key="5">
    <source>
        <dbReference type="ARBA" id="ARBA00022801"/>
    </source>
</evidence>
<dbReference type="InterPro" id="IPR009003">
    <property type="entry name" value="Peptidase_S1_PA"/>
</dbReference>
<evidence type="ECO:0000256" key="7">
    <source>
        <dbReference type="ARBA" id="ARBA00023145"/>
    </source>
</evidence>
<comment type="subcellular location">
    <subcellularLocation>
        <location evidence="1">Secreted</location>
        <location evidence="1">Extracellular space</location>
    </subcellularLocation>
</comment>
<dbReference type="SMART" id="SM00020">
    <property type="entry name" value="Tryp_SPc"/>
    <property type="match status" value="2"/>
</dbReference>
<dbReference type="GO" id="GO:0005576">
    <property type="term" value="C:extracellular region"/>
    <property type="evidence" value="ECO:0007669"/>
    <property type="project" value="UniProtKB-SubCell"/>
</dbReference>
<reference evidence="17" key="1">
    <citation type="submission" date="2020-11" db="EMBL/GenBank/DDBJ databases">
        <authorList>
            <person name="Whiteford S."/>
        </authorList>
    </citation>
    <scope>NUCLEOTIDE SEQUENCE</scope>
</reference>
<keyword evidence="2" id="KW-0800">Toxin</keyword>
<dbReference type="InterPro" id="IPR043504">
    <property type="entry name" value="Peptidase_S1_PA_chymotrypsin"/>
</dbReference>
<dbReference type="PROSITE" id="PS00134">
    <property type="entry name" value="TRYPSIN_HIS"/>
    <property type="match status" value="1"/>
</dbReference>
<dbReference type="InterPro" id="IPR050430">
    <property type="entry name" value="Peptidase_S1"/>
</dbReference>
<evidence type="ECO:0000256" key="13">
    <source>
        <dbReference type="ARBA" id="ARBA00055534"/>
    </source>
</evidence>
<comment type="function">
    <text evidence="13">Fibrinolytic activity; shows preferential cleavage of Arg-Gly bonds in all three fibrinogen chains. Contact with the caterpillars causes severe bleeding, due the anticoagulant effect of the protein.</text>
</comment>
<evidence type="ECO:0000256" key="6">
    <source>
        <dbReference type="ARBA" id="ARBA00022825"/>
    </source>
</evidence>
<feature type="domain" description="Peptidase S1" evidence="16">
    <location>
        <begin position="234"/>
        <end position="467"/>
    </location>
</feature>
<dbReference type="PROSITE" id="PS50240">
    <property type="entry name" value="TRYPSIN_DOM"/>
    <property type="match status" value="2"/>
</dbReference>
<dbReference type="AlphaFoldDB" id="A0A8S4ELH4"/>
<comment type="caution">
    <text evidence="17">The sequence shown here is derived from an EMBL/GenBank/DDBJ whole genome shotgun (WGS) entry which is preliminary data.</text>
</comment>
<dbReference type="PROSITE" id="PS00135">
    <property type="entry name" value="TRYPSIN_SER"/>
    <property type="match status" value="1"/>
</dbReference>
<gene>
    <name evidence="17" type="ORF">PLXY2_LOCUS6004</name>
</gene>
<evidence type="ECO:0000256" key="2">
    <source>
        <dbReference type="ARBA" id="ARBA00022656"/>
    </source>
</evidence>
<dbReference type="Pfam" id="PF00089">
    <property type="entry name" value="Trypsin"/>
    <property type="match status" value="2"/>
</dbReference>
<dbReference type="InterPro" id="IPR033116">
    <property type="entry name" value="TRYPSIN_SER"/>
</dbReference>
<dbReference type="FunFam" id="2.40.10.10:FF:000068">
    <property type="entry name" value="transmembrane protease serine 2"/>
    <property type="match status" value="2"/>
</dbReference>
<dbReference type="PRINTS" id="PR00722">
    <property type="entry name" value="CHYMOTRYPSIN"/>
</dbReference>
<evidence type="ECO:0000256" key="10">
    <source>
        <dbReference type="ARBA" id="ARBA00024195"/>
    </source>
</evidence>
<dbReference type="GO" id="GO:0090729">
    <property type="term" value="F:toxin activity"/>
    <property type="evidence" value="ECO:0007669"/>
    <property type="project" value="UniProtKB-KW"/>
</dbReference>
<dbReference type="Gene3D" id="2.40.10.10">
    <property type="entry name" value="Trypsin-like serine proteases"/>
    <property type="match status" value="2"/>
</dbReference>
<organism evidence="17 18">
    <name type="scientific">Plutella xylostella</name>
    <name type="common">Diamondback moth</name>
    <name type="synonym">Plutella maculipennis</name>
    <dbReference type="NCBI Taxonomy" id="51655"/>
    <lineage>
        <taxon>Eukaryota</taxon>
        <taxon>Metazoa</taxon>
        <taxon>Ecdysozoa</taxon>
        <taxon>Arthropoda</taxon>
        <taxon>Hexapoda</taxon>
        <taxon>Insecta</taxon>
        <taxon>Pterygota</taxon>
        <taxon>Neoptera</taxon>
        <taxon>Endopterygota</taxon>
        <taxon>Lepidoptera</taxon>
        <taxon>Glossata</taxon>
        <taxon>Ditrysia</taxon>
        <taxon>Yponomeutoidea</taxon>
        <taxon>Plutellidae</taxon>
        <taxon>Plutella</taxon>
    </lineage>
</organism>
<name>A0A8S4ELH4_PLUXY</name>
<dbReference type="PANTHER" id="PTHR24276:SF97">
    <property type="entry name" value="GH13245P2-RELATED"/>
    <property type="match status" value="1"/>
</dbReference>
<keyword evidence="9" id="KW-1199">Hemostasis impairing toxin</keyword>
<keyword evidence="14" id="KW-1205">Fibrinolytic toxin</keyword>
<dbReference type="GO" id="GO:0004252">
    <property type="term" value="F:serine-type endopeptidase activity"/>
    <property type="evidence" value="ECO:0007669"/>
    <property type="project" value="UniProtKB-EC"/>
</dbReference>
<evidence type="ECO:0000256" key="15">
    <source>
        <dbReference type="RuleBase" id="RU363034"/>
    </source>
</evidence>
<evidence type="ECO:0000259" key="16">
    <source>
        <dbReference type="PROSITE" id="PS50240"/>
    </source>
</evidence>
<keyword evidence="8" id="KW-1015">Disulfide bond</keyword>
<dbReference type="PANTHER" id="PTHR24276">
    <property type="entry name" value="POLYSERASE-RELATED"/>
    <property type="match status" value="1"/>
</dbReference>
<keyword evidence="3 15" id="KW-0645">Protease</keyword>
<dbReference type="GO" id="GO:0006508">
    <property type="term" value="P:proteolysis"/>
    <property type="evidence" value="ECO:0007669"/>
    <property type="project" value="UniProtKB-KW"/>
</dbReference>
<dbReference type="Proteomes" id="UP000653454">
    <property type="component" value="Unassembled WGS sequence"/>
</dbReference>
<proteinExistence type="inferred from homology"/>
<evidence type="ECO:0000256" key="11">
    <source>
        <dbReference type="ARBA" id="ARBA00036320"/>
    </source>
</evidence>
<feature type="domain" description="Peptidase S1" evidence="16">
    <location>
        <begin position="21"/>
        <end position="236"/>
    </location>
</feature>
<keyword evidence="18" id="KW-1185">Reference proteome</keyword>
<evidence type="ECO:0000256" key="3">
    <source>
        <dbReference type="ARBA" id="ARBA00022670"/>
    </source>
</evidence>
<dbReference type="InterPro" id="IPR001314">
    <property type="entry name" value="Peptidase_S1A"/>
</dbReference>
<sequence length="467" mass="49942">MVFGIRSPAAASAAVARTDRIVGGEITTIEEHPSIVQLDYLGQLSGTWHQNCGGTVLTPEFVVSAAHCTANNVSPSERRVRAGTTIRNSGGQLVSVSYYRNHPDYGKKEDFDCDITLIRLAKRLTFGASVQPAPINAAGSEIPDGTAVVHAGWGDMEQGTMIASLYLREVTVYTVNHAECVKRYEDYVTHVTDNMICVGILDVGGKDTCQGDSGGPLYLNAAAASAAVPKTNRIVGGQITSIEEHPSIVQLDYLGQLSGTWTQNCGGTILNPDFVVSAAHCTDNNVSAANRRVRAGSTIRNSGGQLVYVSYYRNHPDYSKREEFDSDITLIRLAKRLTFDATVQQAPINAPGSEIPDGTAVVHAGWGDMKEGAGIASLFLRDVTIYTINNAECASRYEEGVTENMICVGILDEGGKDACQGDSGGPLYLNKILVGIVSWGSGCADEYYPGVTTKVSAFTNWILDNAK</sequence>
<comment type="catalytic activity">
    <reaction evidence="11">
        <text>Preferential cleavage: Arg-|-Xaa, Lys-|-Xaa.</text>
        <dbReference type="EC" id="3.4.21.4"/>
    </reaction>
</comment>
<keyword evidence="7" id="KW-0865">Zymogen</keyword>
<evidence type="ECO:0000256" key="12">
    <source>
        <dbReference type="ARBA" id="ARBA00038868"/>
    </source>
</evidence>
<keyword evidence="5 15" id="KW-0378">Hydrolase</keyword>
<dbReference type="CDD" id="cd00190">
    <property type="entry name" value="Tryp_SPc"/>
    <property type="match status" value="2"/>
</dbReference>
<accession>A0A8S4ELH4</accession>
<dbReference type="GO" id="GO:0007586">
    <property type="term" value="P:digestion"/>
    <property type="evidence" value="ECO:0007669"/>
    <property type="project" value="UniProtKB-KW"/>
</dbReference>
<comment type="similarity">
    <text evidence="10">Belongs to the peptidase S1 family. CLIP subfamily.</text>
</comment>
<evidence type="ECO:0000313" key="17">
    <source>
        <dbReference type="EMBL" id="CAG9116345.1"/>
    </source>
</evidence>
<keyword evidence="4" id="KW-0222">Digestion</keyword>
<protein>
    <recommendedName>
        <fullName evidence="12">trypsin</fullName>
        <ecNumber evidence="12">3.4.21.4</ecNumber>
    </recommendedName>
</protein>
<evidence type="ECO:0000313" key="18">
    <source>
        <dbReference type="Proteomes" id="UP000653454"/>
    </source>
</evidence>
<dbReference type="InterPro" id="IPR018114">
    <property type="entry name" value="TRYPSIN_HIS"/>
</dbReference>
<dbReference type="EMBL" id="CAJHNJ030000018">
    <property type="protein sequence ID" value="CAG9116345.1"/>
    <property type="molecule type" value="Genomic_DNA"/>
</dbReference>